<feature type="domain" description="C2H2-type" evidence="9">
    <location>
        <begin position="184"/>
        <end position="212"/>
    </location>
</feature>
<feature type="domain" description="C2H2-type" evidence="9">
    <location>
        <begin position="242"/>
        <end position="270"/>
    </location>
</feature>
<dbReference type="SUPFAM" id="SSF57716">
    <property type="entry name" value="Glucocorticoid receptor-like (DNA-binding domain)"/>
    <property type="match status" value="1"/>
</dbReference>
<dbReference type="Pfam" id="PF12874">
    <property type="entry name" value="zf-met"/>
    <property type="match status" value="1"/>
</dbReference>
<evidence type="ECO:0000256" key="5">
    <source>
        <dbReference type="ARBA" id="ARBA00022833"/>
    </source>
</evidence>
<dbReference type="PROSITE" id="PS50157">
    <property type="entry name" value="ZINC_FINGER_C2H2_2"/>
    <property type="match status" value="5"/>
</dbReference>
<feature type="domain" description="ZAD" evidence="10">
    <location>
        <begin position="15"/>
        <end position="88"/>
    </location>
</feature>
<evidence type="ECO:0000256" key="1">
    <source>
        <dbReference type="ARBA" id="ARBA00004123"/>
    </source>
</evidence>
<dbReference type="Gene3D" id="3.40.1800.20">
    <property type="match status" value="1"/>
</dbReference>
<sequence>MTEYDAQYLQEHFSDICRFCLSEDNCVEILSNGVVNDCLEKAIDFIVSKVDESDGLPNKICQKCRKCVIEFAELETRCQEVYEVLQQVSEQVLDTQSCPETSHEEAIVDDTRSIEVLDAIDDNEQSAEEIVYLDEQELVESGSIEELEVSKSSSRRKGKSCPVCGKFVSQLSKHLPMHSDVKRHACSFCNKQFAHDTTLRKHVNSVHLKLKRYQCKLCQESFTDPSSLRYHNVTKHQDTKNYTCTICDKSYYTSTGLQQHNSLNHEQRKFKCEECGKMFAMRYHLKDHEKTHTDVRPYACNLCDRTFKRSKNLNEHLSVHEGKTSGKT</sequence>
<keyword evidence="5 8" id="KW-0862">Zinc</keyword>
<evidence type="ECO:0000313" key="11">
    <source>
        <dbReference type="EnsemblMetazoa" id="AALFPA23_017208.P25083"/>
    </source>
</evidence>
<feature type="binding site" evidence="8">
    <location>
        <position position="17"/>
    </location>
    <ligand>
        <name>Zn(2+)</name>
        <dbReference type="ChEBI" id="CHEBI:29105"/>
    </ligand>
</feature>
<evidence type="ECO:0000256" key="7">
    <source>
        <dbReference type="PROSITE-ProRule" id="PRU00042"/>
    </source>
</evidence>
<accession>A0ABM1ZCG6</accession>
<name>A0ABM1ZCG6_AEDAL</name>
<protein>
    <recommendedName>
        <fullName evidence="13">C2h2-type zn-finger protein</fullName>
    </recommendedName>
</protein>
<keyword evidence="6" id="KW-0539">Nucleus</keyword>
<feature type="binding site" evidence="8">
    <location>
        <position position="20"/>
    </location>
    <ligand>
        <name>Zn(2+)</name>
        <dbReference type="ChEBI" id="CHEBI:29105"/>
    </ligand>
</feature>
<dbReference type="InterPro" id="IPR013087">
    <property type="entry name" value="Znf_C2H2_type"/>
</dbReference>
<reference evidence="12" key="1">
    <citation type="journal article" date="2015" name="Proc. Natl. Acad. Sci. U.S.A.">
        <title>Genome sequence of the Asian Tiger mosquito, Aedes albopictus, reveals insights into its biology, genetics, and evolution.</title>
        <authorList>
            <person name="Chen X.G."/>
            <person name="Jiang X."/>
            <person name="Gu J."/>
            <person name="Xu M."/>
            <person name="Wu Y."/>
            <person name="Deng Y."/>
            <person name="Zhang C."/>
            <person name="Bonizzoni M."/>
            <person name="Dermauw W."/>
            <person name="Vontas J."/>
            <person name="Armbruster P."/>
            <person name="Huang X."/>
            <person name="Yang Y."/>
            <person name="Zhang H."/>
            <person name="He W."/>
            <person name="Peng H."/>
            <person name="Liu Y."/>
            <person name="Wu K."/>
            <person name="Chen J."/>
            <person name="Lirakis M."/>
            <person name="Topalis P."/>
            <person name="Van Leeuwen T."/>
            <person name="Hall A.B."/>
            <person name="Jiang X."/>
            <person name="Thorpe C."/>
            <person name="Mueller R.L."/>
            <person name="Sun C."/>
            <person name="Waterhouse R.M."/>
            <person name="Yan G."/>
            <person name="Tu Z.J."/>
            <person name="Fang X."/>
            <person name="James A.A."/>
        </authorList>
    </citation>
    <scope>NUCLEOTIDE SEQUENCE [LARGE SCALE GENOMIC DNA]</scope>
    <source>
        <strain evidence="12">Foshan</strain>
    </source>
</reference>
<evidence type="ECO:0000256" key="2">
    <source>
        <dbReference type="ARBA" id="ARBA00022723"/>
    </source>
</evidence>
<proteinExistence type="predicted"/>
<dbReference type="SMART" id="SM00355">
    <property type="entry name" value="ZnF_C2H2"/>
    <property type="match status" value="6"/>
</dbReference>
<organism evidence="11 12">
    <name type="scientific">Aedes albopictus</name>
    <name type="common">Asian tiger mosquito</name>
    <name type="synonym">Stegomyia albopicta</name>
    <dbReference type="NCBI Taxonomy" id="7160"/>
    <lineage>
        <taxon>Eukaryota</taxon>
        <taxon>Metazoa</taxon>
        <taxon>Ecdysozoa</taxon>
        <taxon>Arthropoda</taxon>
        <taxon>Hexapoda</taxon>
        <taxon>Insecta</taxon>
        <taxon>Pterygota</taxon>
        <taxon>Neoptera</taxon>
        <taxon>Endopterygota</taxon>
        <taxon>Diptera</taxon>
        <taxon>Nematocera</taxon>
        <taxon>Culicoidea</taxon>
        <taxon>Culicidae</taxon>
        <taxon>Culicinae</taxon>
        <taxon>Aedini</taxon>
        <taxon>Aedes</taxon>
        <taxon>Stegomyia</taxon>
    </lineage>
</organism>
<dbReference type="Proteomes" id="UP000069940">
    <property type="component" value="Unassembled WGS sequence"/>
</dbReference>
<feature type="domain" description="C2H2-type" evidence="9">
    <location>
        <begin position="298"/>
        <end position="325"/>
    </location>
</feature>
<dbReference type="InterPro" id="IPR036236">
    <property type="entry name" value="Znf_C2H2_sf"/>
</dbReference>
<dbReference type="InterPro" id="IPR012934">
    <property type="entry name" value="Znf_AD"/>
</dbReference>
<dbReference type="SUPFAM" id="SSF57667">
    <property type="entry name" value="beta-beta-alpha zinc fingers"/>
    <property type="match status" value="3"/>
</dbReference>
<keyword evidence="3" id="KW-0677">Repeat</keyword>
<evidence type="ECO:0000313" key="12">
    <source>
        <dbReference type="Proteomes" id="UP000069940"/>
    </source>
</evidence>
<feature type="domain" description="C2H2-type" evidence="9">
    <location>
        <begin position="213"/>
        <end position="241"/>
    </location>
</feature>
<dbReference type="PANTHER" id="PTHR24394">
    <property type="entry name" value="ZINC FINGER PROTEIN"/>
    <property type="match status" value="1"/>
</dbReference>
<dbReference type="Pfam" id="PF07776">
    <property type="entry name" value="zf-AD"/>
    <property type="match status" value="1"/>
</dbReference>
<dbReference type="PANTHER" id="PTHR24394:SF29">
    <property type="entry name" value="MYONEURIN"/>
    <property type="match status" value="1"/>
</dbReference>
<evidence type="ECO:0000256" key="4">
    <source>
        <dbReference type="ARBA" id="ARBA00022771"/>
    </source>
</evidence>
<evidence type="ECO:0000259" key="10">
    <source>
        <dbReference type="PROSITE" id="PS51915"/>
    </source>
</evidence>
<evidence type="ECO:0000259" key="9">
    <source>
        <dbReference type="PROSITE" id="PS50157"/>
    </source>
</evidence>
<feature type="binding site" evidence="8">
    <location>
        <position position="61"/>
    </location>
    <ligand>
        <name>Zn(2+)</name>
        <dbReference type="ChEBI" id="CHEBI:29105"/>
    </ligand>
</feature>
<dbReference type="PROSITE" id="PS51915">
    <property type="entry name" value="ZAD"/>
    <property type="match status" value="1"/>
</dbReference>
<reference evidence="11" key="2">
    <citation type="submission" date="2025-05" db="UniProtKB">
        <authorList>
            <consortium name="EnsemblMetazoa"/>
        </authorList>
    </citation>
    <scope>IDENTIFICATION</scope>
    <source>
        <strain evidence="11">Foshan</strain>
    </source>
</reference>
<evidence type="ECO:0000256" key="8">
    <source>
        <dbReference type="PROSITE-ProRule" id="PRU01263"/>
    </source>
</evidence>
<dbReference type="Gene3D" id="3.30.160.60">
    <property type="entry name" value="Classic Zinc Finger"/>
    <property type="match status" value="4"/>
</dbReference>
<keyword evidence="12" id="KW-1185">Reference proteome</keyword>
<dbReference type="SMART" id="SM00868">
    <property type="entry name" value="zf-AD"/>
    <property type="match status" value="1"/>
</dbReference>
<dbReference type="Pfam" id="PF00096">
    <property type="entry name" value="zf-C2H2"/>
    <property type="match status" value="4"/>
</dbReference>
<keyword evidence="4 7" id="KW-0863">Zinc-finger</keyword>
<evidence type="ECO:0000256" key="3">
    <source>
        <dbReference type="ARBA" id="ARBA00022737"/>
    </source>
</evidence>
<keyword evidence="2 8" id="KW-0479">Metal-binding</keyword>
<dbReference type="RefSeq" id="XP_029724267.1">
    <property type="nucleotide sequence ID" value="XM_029868407.2"/>
</dbReference>
<feature type="domain" description="C2H2-type" evidence="9">
    <location>
        <begin position="270"/>
        <end position="297"/>
    </location>
</feature>
<dbReference type="GeneID" id="109431321"/>
<dbReference type="PROSITE" id="PS00028">
    <property type="entry name" value="ZINC_FINGER_C2H2_1"/>
    <property type="match status" value="4"/>
</dbReference>
<feature type="binding site" evidence="8">
    <location>
        <position position="64"/>
    </location>
    <ligand>
        <name>Zn(2+)</name>
        <dbReference type="ChEBI" id="CHEBI:29105"/>
    </ligand>
</feature>
<evidence type="ECO:0000256" key="6">
    <source>
        <dbReference type="ARBA" id="ARBA00023242"/>
    </source>
</evidence>
<evidence type="ECO:0008006" key="13">
    <source>
        <dbReference type="Google" id="ProtNLM"/>
    </source>
</evidence>
<comment type="subcellular location">
    <subcellularLocation>
        <location evidence="1">Nucleus</location>
    </subcellularLocation>
</comment>
<dbReference type="EnsemblMetazoa" id="AALFPA23_017208.R25083">
    <property type="protein sequence ID" value="AALFPA23_017208.P25083"/>
    <property type="gene ID" value="AALFPA23_017208"/>
</dbReference>